<accession>A0ABC9YYW8</accession>
<comment type="caution">
    <text evidence="1">The sequence shown here is derived from an EMBL/GenBank/DDBJ whole genome shotgun (WGS) entry which is preliminary data.</text>
</comment>
<evidence type="ECO:0000313" key="1">
    <source>
        <dbReference type="EMBL" id="GAP30637.1"/>
    </source>
</evidence>
<reference evidence="2" key="1">
    <citation type="submission" date="2015-07" db="EMBL/GenBank/DDBJ databases">
        <title>Nocardia seriolae U-1 whole genome shotgun sequence.</title>
        <authorList>
            <person name="Imajoh M."/>
            <person name="Fukumoto Y."/>
            <person name="Sukeda M."/>
            <person name="Yamane J."/>
            <person name="Yamasaki K."/>
            <person name="Shimizu M."/>
            <person name="Ohnishi K."/>
            <person name="Oshima S."/>
        </authorList>
    </citation>
    <scope>NUCLEOTIDE SEQUENCE [LARGE SCALE GENOMIC DNA]</scope>
    <source>
        <strain evidence="2">U-1</strain>
    </source>
</reference>
<proteinExistence type="predicted"/>
<sequence length="92" mass="9638">MPVVSALQPAIVQVISAAQSIRLARVAGGPAMTFIWCPPLGRIAILRPYRPPGYGRDGRYGVSEPRVETVSFPPSGEAEFGLAGDVGGYGNP</sequence>
<evidence type="ECO:0000313" key="2">
    <source>
        <dbReference type="Proteomes" id="UP000037179"/>
    </source>
</evidence>
<gene>
    <name evidence="1" type="ORF">NSK11_contig00090-0002</name>
</gene>
<reference evidence="1 2" key="2">
    <citation type="journal article" date="2016" name="Genome Announc.">
        <title>Draft Genome Sequence of Erythromycin- and Oxytetracycline-Sensitive Nocardia seriolae Strain U-1 (NBRC 110359).</title>
        <authorList>
            <person name="Imajoh M."/>
            <person name="Sukeda M."/>
            <person name="Shimizu M."/>
            <person name="Yamane J."/>
            <person name="Ohnishi K."/>
            <person name="Oshima S."/>
        </authorList>
    </citation>
    <scope>NUCLEOTIDE SEQUENCE [LARGE SCALE GENOMIC DNA]</scope>
    <source>
        <strain evidence="1 2">U-1</strain>
    </source>
</reference>
<dbReference type="AlphaFoldDB" id="A0ABC9YYW8"/>
<dbReference type="Proteomes" id="UP000037179">
    <property type="component" value="Unassembled WGS sequence"/>
</dbReference>
<dbReference type="EMBL" id="BBYQ01000090">
    <property type="protein sequence ID" value="GAP30637.1"/>
    <property type="molecule type" value="Genomic_DNA"/>
</dbReference>
<keyword evidence="2" id="KW-1185">Reference proteome</keyword>
<name>A0ABC9YYW8_9NOCA</name>
<protein>
    <submittedName>
        <fullName evidence="1">Uncharacterized protein</fullName>
    </submittedName>
</protein>
<organism evidence="1 2">
    <name type="scientific">Nocardia seriolae</name>
    <dbReference type="NCBI Taxonomy" id="37332"/>
    <lineage>
        <taxon>Bacteria</taxon>
        <taxon>Bacillati</taxon>
        <taxon>Actinomycetota</taxon>
        <taxon>Actinomycetes</taxon>
        <taxon>Mycobacteriales</taxon>
        <taxon>Nocardiaceae</taxon>
        <taxon>Nocardia</taxon>
    </lineage>
</organism>